<evidence type="ECO:0000256" key="12">
    <source>
        <dbReference type="HAMAP-Rule" id="MF_01987"/>
    </source>
</evidence>
<dbReference type="Pfam" id="PF00294">
    <property type="entry name" value="PfkB"/>
    <property type="match status" value="1"/>
</dbReference>
<protein>
    <recommendedName>
        <fullName evidence="3 12">Ribokinase</fullName>
        <shortName evidence="12">RK</shortName>
        <ecNumber evidence="2 12">2.7.1.15</ecNumber>
    </recommendedName>
</protein>
<dbReference type="PROSITE" id="PS00584">
    <property type="entry name" value="PFKB_KINASES_2"/>
    <property type="match status" value="1"/>
</dbReference>
<dbReference type="SUPFAM" id="SSF53613">
    <property type="entry name" value="Ribokinase-like"/>
    <property type="match status" value="1"/>
</dbReference>
<name>A0A5P1WZ77_9LACO</name>
<gene>
    <name evidence="12 14" type="primary">rbsK</name>
    <name evidence="14" type="ORF">F0161_03040</name>
</gene>
<proteinExistence type="inferred from homology"/>
<evidence type="ECO:0000256" key="6">
    <source>
        <dbReference type="ARBA" id="ARBA00022741"/>
    </source>
</evidence>
<organism evidence="14 15">
    <name type="scientific">Paucilactobacillus nenjiangensis</name>
    <dbReference type="NCBI Taxonomy" id="1296540"/>
    <lineage>
        <taxon>Bacteria</taxon>
        <taxon>Bacillati</taxon>
        <taxon>Bacillota</taxon>
        <taxon>Bacilli</taxon>
        <taxon>Lactobacillales</taxon>
        <taxon>Lactobacillaceae</taxon>
        <taxon>Paucilactobacillus</taxon>
    </lineage>
</organism>
<feature type="active site" description="Proton acceptor" evidence="12">
    <location>
        <position position="254"/>
    </location>
</feature>
<dbReference type="CDD" id="cd01174">
    <property type="entry name" value="ribokinase"/>
    <property type="match status" value="1"/>
</dbReference>
<dbReference type="UniPathway" id="UPA00916">
    <property type="reaction ID" value="UER00889"/>
</dbReference>
<keyword evidence="10 12" id="KW-0630">Potassium</keyword>
<comment type="cofactor">
    <cofactor evidence="12">
        <name>Mg(2+)</name>
        <dbReference type="ChEBI" id="CHEBI:18420"/>
    </cofactor>
    <text evidence="12">Requires a divalent cation, most likely magnesium in vivo, as an electrophilic catalyst to aid phosphoryl group transfer. It is the chelate of the metal and the nucleotide that is the actual substrate.</text>
</comment>
<evidence type="ECO:0000313" key="14">
    <source>
        <dbReference type="EMBL" id="QER66952.1"/>
    </source>
</evidence>
<comment type="similarity">
    <text evidence="12">Belongs to the carbohydrate kinase PfkB family. Ribokinase subfamily.</text>
</comment>
<evidence type="ECO:0000256" key="5">
    <source>
        <dbReference type="ARBA" id="ARBA00022723"/>
    </source>
</evidence>
<comment type="function">
    <text evidence="12">Catalyzes the phosphorylation of ribose at O-5 in a reaction requiring ATP and magnesium. The resulting D-ribose-5-phosphate can then be used either for sythesis of nucleotides, histidine, and tryptophan, or as a component of the pentose phosphate pathway.</text>
</comment>
<comment type="subcellular location">
    <subcellularLocation>
        <location evidence="12">Cytoplasm</location>
    </subcellularLocation>
</comment>
<evidence type="ECO:0000256" key="2">
    <source>
        <dbReference type="ARBA" id="ARBA00012035"/>
    </source>
</evidence>
<keyword evidence="6 12" id="KW-0547">Nucleotide-binding</keyword>
<evidence type="ECO:0000256" key="3">
    <source>
        <dbReference type="ARBA" id="ARBA00016943"/>
    </source>
</evidence>
<feature type="binding site" evidence="12">
    <location>
        <position position="290"/>
    </location>
    <ligand>
        <name>K(+)</name>
        <dbReference type="ChEBI" id="CHEBI:29103"/>
    </ligand>
</feature>
<sequence length="306" mass="31933">MANKVVILGSLNVDTILRIKRVPQPGETLQMNDRSSAAGGKGANQAVAAARAGAETSFIGQVGNDDAGKFMIESLKDDNVDTSGINVDTGSGTGSAYIFLDENGQNSILVYGGANQKVTETEVNNAAEQIKNADFVVTQFETPQKTAIAAFKLAKESGAITILNPAPASEMLPELLELSDIVVPNETESASLTGIEVTDEASMVQNATAFAKLGVKNLIITVGSKGAFYSTEDGQHDFVPAFKVDAVDTTAAGDTFIGALSSQLKKDLSNIKEALTFAQRASSITVQRLGAMPSIPTKAEIEAASK</sequence>
<feature type="binding site" evidence="12">
    <location>
        <begin position="221"/>
        <end position="226"/>
    </location>
    <ligand>
        <name>ATP</name>
        <dbReference type="ChEBI" id="CHEBI:30616"/>
    </ligand>
</feature>
<evidence type="ECO:0000256" key="11">
    <source>
        <dbReference type="ARBA" id="ARBA00023277"/>
    </source>
</evidence>
<keyword evidence="9 12" id="KW-0460">Magnesium</keyword>
<comment type="pathway">
    <text evidence="12">Carbohydrate metabolism; D-ribose degradation; D-ribose 5-phosphate from beta-D-ribopyranose: step 2/2.</text>
</comment>
<accession>A0A5P1WZ77</accession>
<feature type="binding site" evidence="12">
    <location>
        <begin position="12"/>
        <end position="14"/>
    </location>
    <ligand>
        <name>substrate</name>
    </ligand>
</feature>
<dbReference type="PANTHER" id="PTHR10584">
    <property type="entry name" value="SUGAR KINASE"/>
    <property type="match status" value="1"/>
</dbReference>
<evidence type="ECO:0000256" key="10">
    <source>
        <dbReference type="ARBA" id="ARBA00022958"/>
    </source>
</evidence>
<comment type="catalytic activity">
    <reaction evidence="12">
        <text>D-ribose + ATP = D-ribose 5-phosphate + ADP + H(+)</text>
        <dbReference type="Rhea" id="RHEA:13697"/>
        <dbReference type="ChEBI" id="CHEBI:15378"/>
        <dbReference type="ChEBI" id="CHEBI:30616"/>
        <dbReference type="ChEBI" id="CHEBI:47013"/>
        <dbReference type="ChEBI" id="CHEBI:78346"/>
        <dbReference type="ChEBI" id="CHEBI:456216"/>
        <dbReference type="EC" id="2.7.1.15"/>
    </reaction>
</comment>
<keyword evidence="8 12" id="KW-0067">ATP-binding</keyword>
<dbReference type="EMBL" id="CP043939">
    <property type="protein sequence ID" value="QER66952.1"/>
    <property type="molecule type" value="Genomic_DNA"/>
</dbReference>
<dbReference type="Gene3D" id="3.40.1190.20">
    <property type="match status" value="1"/>
</dbReference>
<feature type="binding site" evidence="12">
    <location>
        <begin position="253"/>
        <end position="254"/>
    </location>
    <ligand>
        <name>ATP</name>
        <dbReference type="ChEBI" id="CHEBI:30616"/>
    </ligand>
</feature>
<keyword evidence="12" id="KW-0963">Cytoplasm</keyword>
<dbReference type="PANTHER" id="PTHR10584:SF166">
    <property type="entry name" value="RIBOKINASE"/>
    <property type="match status" value="1"/>
</dbReference>
<feature type="domain" description="Carbohydrate kinase PfkB" evidence="13">
    <location>
        <begin position="3"/>
        <end position="297"/>
    </location>
</feature>
<comment type="subunit">
    <text evidence="12">Homodimer.</text>
</comment>
<dbReference type="GO" id="GO:0004747">
    <property type="term" value="F:ribokinase activity"/>
    <property type="evidence" value="ECO:0007669"/>
    <property type="project" value="UniProtKB-UniRule"/>
</dbReference>
<dbReference type="InterPro" id="IPR029056">
    <property type="entry name" value="Ribokinase-like"/>
</dbReference>
<dbReference type="OrthoDB" id="9775849at2"/>
<evidence type="ECO:0000256" key="8">
    <source>
        <dbReference type="ARBA" id="ARBA00022840"/>
    </source>
</evidence>
<keyword evidence="5 12" id="KW-0479">Metal-binding</keyword>
<dbReference type="GO" id="GO:0005829">
    <property type="term" value="C:cytosol"/>
    <property type="evidence" value="ECO:0007669"/>
    <property type="project" value="TreeGrafter"/>
</dbReference>
<dbReference type="PRINTS" id="PR00990">
    <property type="entry name" value="RIBOKINASE"/>
</dbReference>
<dbReference type="GO" id="GO:0005524">
    <property type="term" value="F:ATP binding"/>
    <property type="evidence" value="ECO:0007669"/>
    <property type="project" value="UniProtKB-UniRule"/>
</dbReference>
<feature type="binding site" evidence="12">
    <location>
        <begin position="40"/>
        <end position="44"/>
    </location>
    <ligand>
        <name>substrate</name>
    </ligand>
</feature>
<evidence type="ECO:0000256" key="9">
    <source>
        <dbReference type="ARBA" id="ARBA00022842"/>
    </source>
</evidence>
<keyword evidence="4 12" id="KW-0808">Transferase</keyword>
<feature type="binding site" evidence="12">
    <location>
        <position position="250"/>
    </location>
    <ligand>
        <name>K(+)</name>
        <dbReference type="ChEBI" id="CHEBI:29103"/>
    </ligand>
</feature>
<dbReference type="Proteomes" id="UP000325295">
    <property type="component" value="Chromosome"/>
</dbReference>
<comment type="activity regulation">
    <text evidence="12">Activated by a monovalent cation that binds near, but not in, the active site. The most likely occupant of the site in vivo is potassium. Ion binding induces a conformational change that may alter substrate affinity.</text>
</comment>
<dbReference type="GO" id="GO:0019303">
    <property type="term" value="P:D-ribose catabolic process"/>
    <property type="evidence" value="ECO:0007669"/>
    <property type="project" value="UniProtKB-UniRule"/>
</dbReference>
<feature type="binding site" evidence="12">
    <location>
        <position position="254"/>
    </location>
    <ligand>
        <name>substrate</name>
    </ligand>
</feature>
<feature type="binding site" evidence="12">
    <location>
        <position position="288"/>
    </location>
    <ligand>
        <name>K(+)</name>
        <dbReference type="ChEBI" id="CHEBI:29103"/>
    </ligand>
</feature>
<evidence type="ECO:0000256" key="7">
    <source>
        <dbReference type="ARBA" id="ARBA00022777"/>
    </source>
</evidence>
<dbReference type="GO" id="GO:0046872">
    <property type="term" value="F:metal ion binding"/>
    <property type="evidence" value="ECO:0007669"/>
    <property type="project" value="UniProtKB-KW"/>
</dbReference>
<evidence type="ECO:0000259" key="13">
    <source>
        <dbReference type="Pfam" id="PF00294"/>
    </source>
</evidence>
<keyword evidence="15" id="KW-1185">Reference proteome</keyword>
<comment type="caution">
    <text evidence="12">Lacks conserved residue(s) required for the propagation of feature annotation.</text>
</comment>
<dbReference type="InterPro" id="IPR002139">
    <property type="entry name" value="Ribo/fructo_kinase"/>
</dbReference>
<dbReference type="KEGG" id="lnn:F0161_03040"/>
<keyword evidence="11 12" id="KW-0119">Carbohydrate metabolism</keyword>
<dbReference type="InterPro" id="IPR002173">
    <property type="entry name" value="Carboh/pur_kinase_PfkB_CS"/>
</dbReference>
<reference evidence="14 15" key="1">
    <citation type="submission" date="2019-09" db="EMBL/GenBank/DDBJ databases">
        <title>Complete Genome Sequence of Lactobacillus nenjiangensis SH-Y15, isolated from sauerkraut.</title>
        <authorList>
            <person name="Yang H."/>
        </authorList>
    </citation>
    <scope>NUCLEOTIDE SEQUENCE [LARGE SCALE GENOMIC DNA]</scope>
    <source>
        <strain evidence="14 15">SH-Y15</strain>
    </source>
</reference>
<dbReference type="AlphaFoldDB" id="A0A5P1WZ77"/>
<feature type="binding site" evidence="12">
    <location>
        <position position="294"/>
    </location>
    <ligand>
        <name>K(+)</name>
        <dbReference type="ChEBI" id="CHEBI:29103"/>
    </ligand>
</feature>
<feature type="binding site" evidence="12">
    <location>
        <position position="141"/>
    </location>
    <ligand>
        <name>substrate</name>
    </ligand>
</feature>
<dbReference type="NCBIfam" id="TIGR02152">
    <property type="entry name" value="D_ribokin_bact"/>
    <property type="match status" value="1"/>
</dbReference>
<dbReference type="HAMAP" id="MF_01987">
    <property type="entry name" value="Ribokinase"/>
    <property type="match status" value="1"/>
</dbReference>
<evidence type="ECO:0000256" key="1">
    <source>
        <dbReference type="ARBA" id="ARBA00005380"/>
    </source>
</evidence>
<dbReference type="RefSeq" id="WP_150203689.1">
    <property type="nucleotide sequence ID" value="NZ_CP043939.1"/>
</dbReference>
<feature type="binding site" evidence="12">
    <location>
        <position position="285"/>
    </location>
    <ligand>
        <name>K(+)</name>
        <dbReference type="ChEBI" id="CHEBI:29103"/>
    </ligand>
</feature>
<dbReference type="EC" id="2.7.1.15" evidence="2 12"/>
<feature type="binding site" evidence="12">
    <location>
        <position position="248"/>
    </location>
    <ligand>
        <name>K(+)</name>
        <dbReference type="ChEBI" id="CHEBI:29103"/>
    </ligand>
</feature>
<feature type="binding site" evidence="12">
    <location>
        <position position="185"/>
    </location>
    <ligand>
        <name>ATP</name>
        <dbReference type="ChEBI" id="CHEBI:30616"/>
    </ligand>
</feature>
<comment type="similarity">
    <text evidence="1">Belongs to the carbohydrate kinase pfkB family.</text>
</comment>
<dbReference type="InterPro" id="IPR011611">
    <property type="entry name" value="PfkB_dom"/>
</dbReference>
<evidence type="ECO:0000313" key="15">
    <source>
        <dbReference type="Proteomes" id="UP000325295"/>
    </source>
</evidence>
<dbReference type="InterPro" id="IPR011877">
    <property type="entry name" value="Ribokinase"/>
</dbReference>
<evidence type="ECO:0000256" key="4">
    <source>
        <dbReference type="ARBA" id="ARBA00022679"/>
    </source>
</evidence>
<keyword evidence="7 12" id="KW-0418">Kinase</keyword>